<dbReference type="Proteomes" id="UP000663862">
    <property type="component" value="Unassembled WGS sequence"/>
</dbReference>
<feature type="domain" description="F-box" evidence="1">
    <location>
        <begin position="18"/>
        <end position="65"/>
    </location>
</feature>
<comment type="caution">
    <text evidence="2">The sequence shown here is derived from an EMBL/GenBank/DDBJ whole genome shotgun (WGS) entry which is preliminary data.</text>
</comment>
<dbReference type="SUPFAM" id="SSF81383">
    <property type="entry name" value="F-box domain"/>
    <property type="match status" value="1"/>
</dbReference>
<dbReference type="InterPro" id="IPR036047">
    <property type="entry name" value="F-box-like_dom_sf"/>
</dbReference>
<dbReference type="AlphaFoldDB" id="A0A818ZXL8"/>
<protein>
    <recommendedName>
        <fullName evidence="1">F-box domain-containing protein</fullName>
    </recommendedName>
</protein>
<gene>
    <name evidence="2" type="ORF">FME351_LOCUS32227</name>
    <name evidence="3" type="ORF">TSG867_LOCUS9280</name>
</gene>
<proteinExistence type="predicted"/>
<evidence type="ECO:0000259" key="1">
    <source>
        <dbReference type="PROSITE" id="PS50181"/>
    </source>
</evidence>
<reference evidence="2" key="1">
    <citation type="submission" date="2021-02" db="EMBL/GenBank/DDBJ databases">
        <authorList>
            <person name="Nowell W R."/>
        </authorList>
    </citation>
    <scope>NUCLEOTIDE SEQUENCE</scope>
</reference>
<sequence length="551" mass="63981">MNAIELDELDMNISNGNHLNILDLPNEILFIIFKKLNMVDVLYSLMDVTQRFDQLVFDPFYIRNLNMTSMTMKSFYDRTYSIVNQVLDGICKNILPRIYDQVNELVIEQYSMERVLHTVNSPQLYSLTLMDFPEEVLLNYLASNTILRKLLIEQITCLKIDVQDKPTEPPPETLGVMFALILSLCKRLIKLSFCQLFHRSTLCTFELSSTNFKSSNLTALKINVKTFDDCLYLLDGRFNCLSTLIIGVQIISYTSGTIDNTKKLPKLKHFSLTSYRHLFVCDNLIIPLLQRMINLEELILYLSIIRSNKNYIDGSELYDDILIYMPRLNKFTFNIHTNVDKNNVEIAFSSNEDIQRSFSRKEYGSVASHIENFTRKNKRRCHSYSLPYEFKSRCHIYSLPYQFKSLHLLNNSFQSGLFDSVLSLIMTDCCPFEHNFFNVISQSFPLLKQLGIINDEPQKDKQQSTPLIIFPHLIYLDLNGARANYAEQFLVDMHCHLPCFLDLKIGYESLVLVTNNFTNDATRLTCSKLTSLCIKGVFVPPKTFHEYFPLL</sequence>
<dbReference type="EMBL" id="CAJNYU010004611">
    <property type="protein sequence ID" value="CAF3775955.1"/>
    <property type="molecule type" value="Genomic_DNA"/>
</dbReference>
<dbReference type="PROSITE" id="PS50181">
    <property type="entry name" value="FBOX"/>
    <property type="match status" value="1"/>
</dbReference>
<accession>A0A818ZXL8</accession>
<organism evidence="2 4">
    <name type="scientific">Rotaria socialis</name>
    <dbReference type="NCBI Taxonomy" id="392032"/>
    <lineage>
        <taxon>Eukaryota</taxon>
        <taxon>Metazoa</taxon>
        <taxon>Spiralia</taxon>
        <taxon>Gnathifera</taxon>
        <taxon>Rotifera</taxon>
        <taxon>Eurotatoria</taxon>
        <taxon>Bdelloidea</taxon>
        <taxon>Philodinida</taxon>
        <taxon>Philodinidae</taxon>
        <taxon>Rotaria</taxon>
    </lineage>
</organism>
<dbReference type="InterPro" id="IPR001810">
    <property type="entry name" value="F-box_dom"/>
</dbReference>
<dbReference type="EMBL" id="CAJOBQ010000402">
    <property type="protein sequence ID" value="CAF4347075.1"/>
    <property type="molecule type" value="Genomic_DNA"/>
</dbReference>
<evidence type="ECO:0000313" key="3">
    <source>
        <dbReference type="EMBL" id="CAF4347075.1"/>
    </source>
</evidence>
<name>A0A818ZXL8_9BILA</name>
<evidence type="ECO:0000313" key="4">
    <source>
        <dbReference type="Proteomes" id="UP000663869"/>
    </source>
</evidence>
<dbReference type="Proteomes" id="UP000663869">
    <property type="component" value="Unassembled WGS sequence"/>
</dbReference>
<evidence type="ECO:0000313" key="2">
    <source>
        <dbReference type="EMBL" id="CAF3775955.1"/>
    </source>
</evidence>